<protein>
    <submittedName>
        <fullName evidence="2">Uncharacterized protein</fullName>
    </submittedName>
</protein>
<gene>
    <name evidence="2" type="ORF">CEP51_002722</name>
</gene>
<organism evidence="2 3">
    <name type="scientific">Fusarium floridanum</name>
    <dbReference type="NCBI Taxonomy" id="1325733"/>
    <lineage>
        <taxon>Eukaryota</taxon>
        <taxon>Fungi</taxon>
        <taxon>Dikarya</taxon>
        <taxon>Ascomycota</taxon>
        <taxon>Pezizomycotina</taxon>
        <taxon>Sordariomycetes</taxon>
        <taxon>Hypocreomycetidae</taxon>
        <taxon>Hypocreales</taxon>
        <taxon>Nectriaceae</taxon>
        <taxon>Fusarium</taxon>
        <taxon>Fusarium solani species complex</taxon>
    </lineage>
</organism>
<feature type="region of interest" description="Disordered" evidence="1">
    <location>
        <begin position="31"/>
        <end position="69"/>
    </location>
</feature>
<name>A0A428SA26_9HYPO</name>
<dbReference type="Proteomes" id="UP000287972">
    <property type="component" value="Unassembled WGS sequence"/>
</dbReference>
<evidence type="ECO:0000313" key="3">
    <source>
        <dbReference type="Proteomes" id="UP000287972"/>
    </source>
</evidence>
<comment type="caution">
    <text evidence="2">The sequence shown here is derived from an EMBL/GenBank/DDBJ whole genome shotgun (WGS) entry which is preliminary data.</text>
</comment>
<evidence type="ECO:0000313" key="2">
    <source>
        <dbReference type="EMBL" id="RSL86627.1"/>
    </source>
</evidence>
<dbReference type="AlphaFoldDB" id="A0A428SA26"/>
<keyword evidence="3" id="KW-1185">Reference proteome</keyword>
<reference evidence="2 3" key="1">
    <citation type="submission" date="2017-06" db="EMBL/GenBank/DDBJ databases">
        <title>Comparative genomic analysis of Ambrosia Fusariam Clade fungi.</title>
        <authorList>
            <person name="Stajich J.E."/>
            <person name="Carrillo J."/>
            <person name="Kijimoto T."/>
            <person name="Eskalen A."/>
            <person name="O'Donnell K."/>
            <person name="Kasson M."/>
        </authorList>
    </citation>
    <scope>NUCLEOTIDE SEQUENCE [LARGE SCALE GENOMIC DNA]</scope>
    <source>
        <strain evidence="2 3">NRRL62606</strain>
    </source>
</reference>
<proteinExistence type="predicted"/>
<sequence length="69" mass="7689">MQVGHLLVMILSYDRFLSITKDHLGSLTEPWRVDGKTFEGNTAGPGPQTPLSRTVSRRPSKGQHLGTWQ</sequence>
<evidence type="ECO:0000256" key="1">
    <source>
        <dbReference type="SAM" id="MobiDB-lite"/>
    </source>
</evidence>
<accession>A0A428SA26</accession>
<dbReference type="EMBL" id="NKCL01000040">
    <property type="protein sequence ID" value="RSL86627.1"/>
    <property type="molecule type" value="Genomic_DNA"/>
</dbReference>